<accession>A0AA39KTY5</accession>
<dbReference type="GO" id="GO:0006420">
    <property type="term" value="P:arginyl-tRNA aminoacylation"/>
    <property type="evidence" value="ECO:0007669"/>
    <property type="project" value="InterPro"/>
</dbReference>
<comment type="caution">
    <text evidence="14">The sequence shown here is derived from an EMBL/GenBank/DDBJ whole genome shotgun (WGS) entry which is preliminary data.</text>
</comment>
<dbReference type="InterPro" id="IPR001278">
    <property type="entry name" value="Arg-tRNA-ligase"/>
</dbReference>
<dbReference type="Proteomes" id="UP001168990">
    <property type="component" value="Unassembled WGS sequence"/>
</dbReference>
<keyword evidence="15" id="KW-1185">Reference proteome</keyword>
<dbReference type="PANTHER" id="PTHR11956">
    <property type="entry name" value="ARGINYL-TRNA SYNTHETASE"/>
    <property type="match status" value="1"/>
</dbReference>
<dbReference type="SMART" id="SM00836">
    <property type="entry name" value="DALR_1"/>
    <property type="match status" value="1"/>
</dbReference>
<gene>
    <name evidence="14" type="ORF">PV328_006971</name>
</gene>
<dbReference type="Gene3D" id="1.10.730.10">
    <property type="entry name" value="Isoleucyl-tRNA Synthetase, Domain 1"/>
    <property type="match status" value="1"/>
</dbReference>
<evidence type="ECO:0000256" key="1">
    <source>
        <dbReference type="ARBA" id="ARBA00005594"/>
    </source>
</evidence>
<evidence type="ECO:0000256" key="10">
    <source>
        <dbReference type="ARBA" id="ARBA00049339"/>
    </source>
</evidence>
<dbReference type="InterPro" id="IPR009080">
    <property type="entry name" value="tRNAsynth_Ia_anticodon-bd"/>
</dbReference>
<evidence type="ECO:0000256" key="3">
    <source>
        <dbReference type="ARBA" id="ARBA00022598"/>
    </source>
</evidence>
<feature type="domain" description="DALR anticodon binding" evidence="13">
    <location>
        <begin position="451"/>
        <end position="566"/>
    </location>
</feature>
<dbReference type="FunFam" id="3.40.50.620:FF:000058">
    <property type="entry name" value="Mitochondrial arginyl-tRNA synthetase"/>
    <property type="match status" value="1"/>
</dbReference>
<dbReference type="Pfam" id="PF00750">
    <property type="entry name" value="tRNA-synt_1d"/>
    <property type="match status" value="1"/>
</dbReference>
<dbReference type="EC" id="6.1.1.19" evidence="2"/>
<comment type="similarity">
    <text evidence="1 12">Belongs to the class-I aminoacyl-tRNA synthetase family.</text>
</comment>
<proteinExistence type="inferred from homology"/>
<dbReference type="InterPro" id="IPR035684">
    <property type="entry name" value="ArgRS_core"/>
</dbReference>
<dbReference type="NCBIfam" id="TIGR00456">
    <property type="entry name" value="argS"/>
    <property type="match status" value="1"/>
</dbReference>
<dbReference type="GO" id="GO:0032543">
    <property type="term" value="P:mitochondrial translation"/>
    <property type="evidence" value="ECO:0007669"/>
    <property type="project" value="TreeGrafter"/>
</dbReference>
<dbReference type="InterPro" id="IPR008909">
    <property type="entry name" value="DALR_anticod-bd"/>
</dbReference>
<dbReference type="EMBL" id="JAQQBS010000002">
    <property type="protein sequence ID" value="KAK0173828.1"/>
    <property type="molecule type" value="Genomic_DNA"/>
</dbReference>
<keyword evidence="6 12" id="KW-0648">Protein biosynthesis</keyword>
<dbReference type="PRINTS" id="PR01038">
    <property type="entry name" value="TRNASYNTHARG"/>
</dbReference>
<evidence type="ECO:0000259" key="13">
    <source>
        <dbReference type="SMART" id="SM00836"/>
    </source>
</evidence>
<keyword evidence="4 12" id="KW-0547">Nucleotide-binding</keyword>
<dbReference type="GO" id="GO:0005739">
    <property type="term" value="C:mitochondrion"/>
    <property type="evidence" value="ECO:0007669"/>
    <property type="project" value="TreeGrafter"/>
</dbReference>
<dbReference type="Gene3D" id="3.40.50.620">
    <property type="entry name" value="HUPs"/>
    <property type="match status" value="1"/>
</dbReference>
<evidence type="ECO:0000313" key="14">
    <source>
        <dbReference type="EMBL" id="KAK0173828.1"/>
    </source>
</evidence>
<keyword evidence="5 12" id="KW-0067">ATP-binding</keyword>
<reference evidence="14" key="2">
    <citation type="submission" date="2023-03" db="EMBL/GenBank/DDBJ databases">
        <authorList>
            <person name="Inwood S.N."/>
            <person name="Skelly J.G."/>
            <person name="Guhlin J."/>
            <person name="Harrop T.W.R."/>
            <person name="Goldson S.G."/>
            <person name="Dearden P.K."/>
        </authorList>
    </citation>
    <scope>NUCLEOTIDE SEQUENCE</scope>
    <source>
        <strain evidence="14">Irish</strain>
        <tissue evidence="14">Whole body</tissue>
    </source>
</reference>
<dbReference type="SUPFAM" id="SSF52374">
    <property type="entry name" value="Nucleotidylyl transferase"/>
    <property type="match status" value="1"/>
</dbReference>
<dbReference type="InterPro" id="IPR014729">
    <property type="entry name" value="Rossmann-like_a/b/a_fold"/>
</dbReference>
<dbReference type="FunFam" id="1.10.730.10:FF:000006">
    <property type="entry name" value="Arginyl-tRNA synthetase 2, mitochondrial"/>
    <property type="match status" value="1"/>
</dbReference>
<evidence type="ECO:0000256" key="8">
    <source>
        <dbReference type="ARBA" id="ARBA00033033"/>
    </source>
</evidence>
<evidence type="ECO:0000256" key="12">
    <source>
        <dbReference type="RuleBase" id="RU363038"/>
    </source>
</evidence>
<evidence type="ECO:0000256" key="4">
    <source>
        <dbReference type="ARBA" id="ARBA00022741"/>
    </source>
</evidence>
<dbReference type="GO" id="GO:0004814">
    <property type="term" value="F:arginine-tRNA ligase activity"/>
    <property type="evidence" value="ECO:0007669"/>
    <property type="project" value="UniProtKB-EC"/>
</dbReference>
<dbReference type="Pfam" id="PF05746">
    <property type="entry name" value="DALR_1"/>
    <property type="match status" value="1"/>
</dbReference>
<keyword evidence="7 12" id="KW-0030">Aminoacyl-tRNA synthetase</keyword>
<organism evidence="14 15">
    <name type="scientific">Microctonus aethiopoides</name>
    <dbReference type="NCBI Taxonomy" id="144406"/>
    <lineage>
        <taxon>Eukaryota</taxon>
        <taxon>Metazoa</taxon>
        <taxon>Ecdysozoa</taxon>
        <taxon>Arthropoda</taxon>
        <taxon>Hexapoda</taxon>
        <taxon>Insecta</taxon>
        <taxon>Pterygota</taxon>
        <taxon>Neoptera</taxon>
        <taxon>Endopterygota</taxon>
        <taxon>Hymenoptera</taxon>
        <taxon>Apocrita</taxon>
        <taxon>Ichneumonoidea</taxon>
        <taxon>Braconidae</taxon>
        <taxon>Euphorinae</taxon>
        <taxon>Microctonus</taxon>
    </lineage>
</organism>
<evidence type="ECO:0000256" key="11">
    <source>
        <dbReference type="ARBA" id="ARBA00049595"/>
    </source>
</evidence>
<dbReference type="SUPFAM" id="SSF47323">
    <property type="entry name" value="Anticodon-binding domain of a subclass of class I aminoacyl-tRNA synthetases"/>
    <property type="match status" value="1"/>
</dbReference>
<keyword evidence="3 12" id="KW-0436">Ligase</keyword>
<comment type="catalytic activity">
    <reaction evidence="10">
        <text>tRNA(Arg) + L-arginine + ATP = L-arginyl-tRNA(Arg) + AMP + diphosphate</text>
        <dbReference type="Rhea" id="RHEA:20301"/>
        <dbReference type="Rhea" id="RHEA-COMP:9658"/>
        <dbReference type="Rhea" id="RHEA-COMP:9673"/>
        <dbReference type="ChEBI" id="CHEBI:30616"/>
        <dbReference type="ChEBI" id="CHEBI:32682"/>
        <dbReference type="ChEBI" id="CHEBI:33019"/>
        <dbReference type="ChEBI" id="CHEBI:78442"/>
        <dbReference type="ChEBI" id="CHEBI:78513"/>
        <dbReference type="ChEBI" id="CHEBI:456215"/>
        <dbReference type="EC" id="6.1.1.19"/>
    </reaction>
</comment>
<dbReference type="InterPro" id="IPR001412">
    <property type="entry name" value="aa-tRNA-synth_I_CS"/>
</dbReference>
<evidence type="ECO:0000256" key="6">
    <source>
        <dbReference type="ARBA" id="ARBA00022917"/>
    </source>
</evidence>
<comment type="function">
    <text evidence="11">Catalyzes the attachment of arginine to tRNA(Arg) in a two-step reaction: arginine is first activated by ATP to form Arg-AMP and then transferred to the acceptor end of tRNA(Arg).</text>
</comment>
<dbReference type="GO" id="GO:0005524">
    <property type="term" value="F:ATP binding"/>
    <property type="evidence" value="ECO:0007669"/>
    <property type="project" value="UniProtKB-KW"/>
</dbReference>
<dbReference type="PANTHER" id="PTHR11956:SF11">
    <property type="entry name" value="ARGININE--TRNA LIGASE, MITOCHONDRIAL-RELATED"/>
    <property type="match status" value="1"/>
</dbReference>
<evidence type="ECO:0000313" key="15">
    <source>
        <dbReference type="Proteomes" id="UP001168990"/>
    </source>
</evidence>
<name>A0AA39KTY5_9HYME</name>
<protein>
    <recommendedName>
        <fullName evidence="9">Probable arginine--tRNA ligase, mitochondrial</fullName>
        <ecNumber evidence="2">6.1.1.19</ecNumber>
    </recommendedName>
    <alternativeName>
        <fullName evidence="8">Arginyl-tRNA synthetase</fullName>
    </alternativeName>
</protein>
<evidence type="ECO:0000256" key="7">
    <source>
        <dbReference type="ARBA" id="ARBA00023146"/>
    </source>
</evidence>
<evidence type="ECO:0000256" key="9">
    <source>
        <dbReference type="ARBA" id="ARBA00039495"/>
    </source>
</evidence>
<dbReference type="AlphaFoldDB" id="A0AA39KTY5"/>
<reference evidence="14" key="1">
    <citation type="journal article" date="2023" name="bioRxiv">
        <title>Scaffold-level genome assemblies of two parasitoid biocontrol wasps reveal the parthenogenesis mechanism and an associated novel virus.</title>
        <authorList>
            <person name="Inwood S."/>
            <person name="Skelly J."/>
            <person name="Guhlin J."/>
            <person name="Harrop T."/>
            <person name="Goldson S."/>
            <person name="Dearden P."/>
        </authorList>
    </citation>
    <scope>NUCLEOTIDE SEQUENCE</scope>
    <source>
        <strain evidence="14">Irish</strain>
        <tissue evidence="14">Whole body</tissue>
    </source>
</reference>
<dbReference type="PROSITE" id="PS00178">
    <property type="entry name" value="AA_TRNA_LIGASE_I"/>
    <property type="match status" value="1"/>
</dbReference>
<evidence type="ECO:0000256" key="2">
    <source>
        <dbReference type="ARBA" id="ARBA00012837"/>
    </source>
</evidence>
<evidence type="ECO:0000256" key="5">
    <source>
        <dbReference type="ARBA" id="ARBA00022840"/>
    </source>
</evidence>
<sequence>MSNHIRNSIYNKFFQNIDGNGLLPILSHLNLKCDAFNGIFAFHLPLKTNLYNIENKTNSLIKNNVDDDIVRKIDVNKNNQDELLVDLNRNTFVKKILESNSHEISAPTVICNNKNIVVDFSSPNIAKPFHVGHLRSTIIGNYIANLHKFIHNNVTKINYLGDWGTQFGLVKLGVDLRNISDDAIKIDPIKELYEAYVYANKLSENDPNIIAQARNIFHQMENGDVNSLEQWEVFKKYTVDELEKTYNRIGITFDEYNWESQYNAKKISDIINYMKELKLLKKDREGRQVIALNEERNLPIIKSDGSTLYITRDIAAAIDRAEKYNFDKMYYVVDTSQLHHFNNLITIFNKMEMPWANKLEHVKFGKIRGMSTRKGDVVFLTDILDEANATMKEKQIKSPTTKVDLNSSETSSDILGISAIICYDMKQRRLRDYEFNWDVALDIRGETGVRLQYTHCRLSSLEENCGVKLPSECDPSLLKEPIVNELVAAISQFDEAVVSSYQTLEPCHLLKYLFHLSHTVNKALKELRVKTEPEDVASQRLLLFHVAKNVLNTGMKLIGLVPLNKM</sequence>